<evidence type="ECO:0000256" key="1">
    <source>
        <dbReference type="SAM" id="MobiDB-lite"/>
    </source>
</evidence>
<reference evidence="2" key="1">
    <citation type="submission" date="2019-04" db="EMBL/GenBank/DDBJ databases">
        <title>Sequencing of skin fungus with MAO and IRED activity.</title>
        <authorList>
            <person name="Marsaioli A.J."/>
            <person name="Bonatto J.M.C."/>
            <person name="Reis Junior O."/>
        </authorList>
    </citation>
    <scope>NUCLEOTIDE SEQUENCE</scope>
    <source>
        <strain evidence="2">30M1</strain>
    </source>
</reference>
<protein>
    <submittedName>
        <fullName evidence="2">Uncharacterized protein</fullName>
    </submittedName>
</protein>
<evidence type="ECO:0000313" key="3">
    <source>
        <dbReference type="Proteomes" id="UP000801428"/>
    </source>
</evidence>
<name>A0A9P4WE60_CURKU</name>
<dbReference type="Proteomes" id="UP000801428">
    <property type="component" value="Unassembled WGS sequence"/>
</dbReference>
<feature type="compositionally biased region" description="Polar residues" evidence="1">
    <location>
        <begin position="83"/>
        <end position="92"/>
    </location>
</feature>
<gene>
    <name evidence="2" type="ORF">E8E13_010371</name>
</gene>
<dbReference type="EMBL" id="SWKU01000002">
    <property type="protein sequence ID" value="KAF3009834.1"/>
    <property type="molecule type" value="Genomic_DNA"/>
</dbReference>
<dbReference type="AlphaFoldDB" id="A0A9P4WE60"/>
<feature type="region of interest" description="Disordered" evidence="1">
    <location>
        <begin position="83"/>
        <end position="146"/>
    </location>
</feature>
<sequence length="227" mass="23978">MMEYVRLMAQFQYTGAFGGQQAPLYDMPTYPHHPGFGAEANPSMSYTPLPQPYQSPNPAHIPFQASLDSTILTASPLNIASPWRQSSVSTPSVEHPTFLDSTTPTPTESQVKLEMAPPVTAATAAAMSSPVADSPSGSNEEEAPTLSPSSFFWSEMVLPGCNDATGTCQCGDGCECVGCLTHGGHNGIALEPTTMAEHEAFPSFTADAGLNLNLEDPNSFLNFGSVN</sequence>
<accession>A0A9P4WE60</accession>
<evidence type="ECO:0000313" key="2">
    <source>
        <dbReference type="EMBL" id="KAF3009834.1"/>
    </source>
</evidence>
<keyword evidence="3" id="KW-1185">Reference proteome</keyword>
<feature type="compositionally biased region" description="Low complexity" evidence="1">
    <location>
        <begin position="115"/>
        <end position="132"/>
    </location>
</feature>
<organism evidence="2 3">
    <name type="scientific">Curvularia kusanoi</name>
    <name type="common">Cochliobolus kusanoi</name>
    <dbReference type="NCBI Taxonomy" id="90978"/>
    <lineage>
        <taxon>Eukaryota</taxon>
        <taxon>Fungi</taxon>
        <taxon>Dikarya</taxon>
        <taxon>Ascomycota</taxon>
        <taxon>Pezizomycotina</taxon>
        <taxon>Dothideomycetes</taxon>
        <taxon>Pleosporomycetidae</taxon>
        <taxon>Pleosporales</taxon>
        <taxon>Pleosporineae</taxon>
        <taxon>Pleosporaceae</taxon>
        <taxon>Curvularia</taxon>
    </lineage>
</organism>
<feature type="compositionally biased region" description="Polar residues" evidence="1">
    <location>
        <begin position="99"/>
        <end position="110"/>
    </location>
</feature>
<proteinExistence type="predicted"/>
<dbReference type="OrthoDB" id="5600085at2759"/>
<comment type="caution">
    <text evidence="2">The sequence shown here is derived from an EMBL/GenBank/DDBJ whole genome shotgun (WGS) entry which is preliminary data.</text>
</comment>